<comment type="caution">
    <text evidence="2">The sequence shown here is derived from an EMBL/GenBank/DDBJ whole genome shotgun (WGS) entry which is preliminary data.</text>
</comment>
<evidence type="ECO:0000256" key="1">
    <source>
        <dbReference type="SAM" id="MobiDB-lite"/>
    </source>
</evidence>
<evidence type="ECO:0000313" key="3">
    <source>
        <dbReference type="Proteomes" id="UP001286313"/>
    </source>
</evidence>
<name>A0AAE1BYA7_PETCI</name>
<dbReference type="Proteomes" id="UP001286313">
    <property type="component" value="Unassembled WGS sequence"/>
</dbReference>
<feature type="compositionally biased region" description="Basic residues" evidence="1">
    <location>
        <begin position="118"/>
        <end position="129"/>
    </location>
</feature>
<organism evidence="2 3">
    <name type="scientific">Petrolisthes cinctipes</name>
    <name type="common">Flat porcelain crab</name>
    <dbReference type="NCBI Taxonomy" id="88211"/>
    <lineage>
        <taxon>Eukaryota</taxon>
        <taxon>Metazoa</taxon>
        <taxon>Ecdysozoa</taxon>
        <taxon>Arthropoda</taxon>
        <taxon>Crustacea</taxon>
        <taxon>Multicrustacea</taxon>
        <taxon>Malacostraca</taxon>
        <taxon>Eumalacostraca</taxon>
        <taxon>Eucarida</taxon>
        <taxon>Decapoda</taxon>
        <taxon>Pleocyemata</taxon>
        <taxon>Anomura</taxon>
        <taxon>Galatheoidea</taxon>
        <taxon>Porcellanidae</taxon>
        <taxon>Petrolisthes</taxon>
    </lineage>
</organism>
<gene>
    <name evidence="2" type="ORF">Pcinc_036144</name>
</gene>
<sequence length="137" mass="15076">MYLSQCLPERGQGRSDQSGLTYLTQTTFPVVSPLLRPPPTLLLRRPPLPTSSLGGPPLLPPLPTLRRALSHTPSLLSGFPLPSLTSERVPSLPSFPSLRLPSDFMNYTLVDLELTHTRTHPPTPHHHQSHATTTIII</sequence>
<reference evidence="2" key="1">
    <citation type="submission" date="2023-10" db="EMBL/GenBank/DDBJ databases">
        <title>Genome assemblies of two species of porcelain crab, Petrolisthes cinctipes and Petrolisthes manimaculis (Anomura: Porcellanidae).</title>
        <authorList>
            <person name="Angst P."/>
        </authorList>
    </citation>
    <scope>NUCLEOTIDE SEQUENCE</scope>
    <source>
        <strain evidence="2">PB745_01</strain>
        <tissue evidence="2">Gill</tissue>
    </source>
</reference>
<protein>
    <submittedName>
        <fullName evidence="2">Uncharacterized protein</fullName>
    </submittedName>
</protein>
<dbReference type="EMBL" id="JAWQEG010005562">
    <property type="protein sequence ID" value="KAK3857614.1"/>
    <property type="molecule type" value="Genomic_DNA"/>
</dbReference>
<accession>A0AAE1BYA7</accession>
<keyword evidence="3" id="KW-1185">Reference proteome</keyword>
<proteinExistence type="predicted"/>
<dbReference type="AlphaFoldDB" id="A0AAE1BYA7"/>
<feature type="region of interest" description="Disordered" evidence="1">
    <location>
        <begin position="118"/>
        <end position="137"/>
    </location>
</feature>
<evidence type="ECO:0000313" key="2">
    <source>
        <dbReference type="EMBL" id="KAK3857614.1"/>
    </source>
</evidence>